<proteinExistence type="predicted"/>
<accession>A0A392SCZ9</accession>
<reference evidence="1 2" key="1">
    <citation type="journal article" date="2018" name="Front. Plant Sci.">
        <title>Red Clover (Trifolium pratense) and Zigzag Clover (T. medium) - A Picture of Genomic Similarities and Differences.</title>
        <authorList>
            <person name="Dluhosova J."/>
            <person name="Istvanek J."/>
            <person name="Nedelnik J."/>
            <person name="Repkova J."/>
        </authorList>
    </citation>
    <scope>NUCLEOTIDE SEQUENCE [LARGE SCALE GENOMIC DNA]</scope>
    <source>
        <strain evidence="2">cv. 10/8</strain>
        <tissue evidence="1">Leaf</tissue>
    </source>
</reference>
<name>A0A392SCZ9_9FABA</name>
<comment type="caution">
    <text evidence="1">The sequence shown here is derived from an EMBL/GenBank/DDBJ whole genome shotgun (WGS) entry which is preliminary data.</text>
</comment>
<keyword evidence="2" id="KW-1185">Reference proteome</keyword>
<dbReference type="Proteomes" id="UP000265520">
    <property type="component" value="Unassembled WGS sequence"/>
</dbReference>
<protein>
    <submittedName>
        <fullName evidence="1">Uncharacterized protein</fullName>
    </submittedName>
</protein>
<feature type="non-terminal residue" evidence="1">
    <location>
        <position position="1"/>
    </location>
</feature>
<dbReference type="AlphaFoldDB" id="A0A392SCZ9"/>
<organism evidence="1 2">
    <name type="scientific">Trifolium medium</name>
    <dbReference type="NCBI Taxonomy" id="97028"/>
    <lineage>
        <taxon>Eukaryota</taxon>
        <taxon>Viridiplantae</taxon>
        <taxon>Streptophyta</taxon>
        <taxon>Embryophyta</taxon>
        <taxon>Tracheophyta</taxon>
        <taxon>Spermatophyta</taxon>
        <taxon>Magnoliopsida</taxon>
        <taxon>eudicotyledons</taxon>
        <taxon>Gunneridae</taxon>
        <taxon>Pentapetalae</taxon>
        <taxon>rosids</taxon>
        <taxon>fabids</taxon>
        <taxon>Fabales</taxon>
        <taxon>Fabaceae</taxon>
        <taxon>Papilionoideae</taxon>
        <taxon>50 kb inversion clade</taxon>
        <taxon>NPAAA clade</taxon>
        <taxon>Hologalegina</taxon>
        <taxon>IRL clade</taxon>
        <taxon>Trifolieae</taxon>
        <taxon>Trifolium</taxon>
    </lineage>
</organism>
<evidence type="ECO:0000313" key="1">
    <source>
        <dbReference type="EMBL" id="MCI46791.1"/>
    </source>
</evidence>
<dbReference type="EMBL" id="LXQA010362691">
    <property type="protein sequence ID" value="MCI46791.1"/>
    <property type="molecule type" value="Genomic_DNA"/>
</dbReference>
<evidence type="ECO:0000313" key="2">
    <source>
        <dbReference type="Proteomes" id="UP000265520"/>
    </source>
</evidence>
<sequence>PHQIESSQNHISISLGDLRTDFNNTNRLVLGCFNIWYDIRLGWNIRSHYHRLNNSFNDKTNEGSRGLNNFLRIRFNNAFYLDMR</sequence>